<dbReference type="AlphaFoldDB" id="A0A7S4RJE7"/>
<sequence>MAASFLHLAHGTPLPALPTAAQDMQEAPLWVQNTFLTSADARPPSLEEFYEARRVRSCPASCISEPCDSEEASEAPSRETCRRRPYYPGLRLVQQFRVALSREGRRPAGAVGSRAKDRRRGSASECSTAAPSSPASENDPALGSPELPSLGSAGHSTGQCKPCVFVGKRGCKSGAACDFCHLCGPGEKKRRQRERRALFASMKCASLNPEAVGSEQVRPSFV</sequence>
<evidence type="ECO:0000313" key="2">
    <source>
        <dbReference type="EMBL" id="CAE4616090.1"/>
    </source>
</evidence>
<feature type="region of interest" description="Disordered" evidence="1">
    <location>
        <begin position="103"/>
        <end position="150"/>
    </location>
</feature>
<gene>
    <name evidence="2" type="ORF">AMON00008_LOCUS36213</name>
</gene>
<feature type="compositionally biased region" description="Polar residues" evidence="1">
    <location>
        <begin position="124"/>
        <end position="136"/>
    </location>
</feature>
<accession>A0A7S4RJE7</accession>
<organism evidence="2">
    <name type="scientific">Alexandrium monilatum</name>
    <dbReference type="NCBI Taxonomy" id="311494"/>
    <lineage>
        <taxon>Eukaryota</taxon>
        <taxon>Sar</taxon>
        <taxon>Alveolata</taxon>
        <taxon>Dinophyceae</taxon>
        <taxon>Gonyaulacales</taxon>
        <taxon>Pyrocystaceae</taxon>
        <taxon>Alexandrium</taxon>
    </lineage>
</organism>
<dbReference type="EMBL" id="HBNR01051714">
    <property type="protein sequence ID" value="CAE4616090.1"/>
    <property type="molecule type" value="Transcribed_RNA"/>
</dbReference>
<proteinExistence type="predicted"/>
<reference evidence="2" key="1">
    <citation type="submission" date="2021-01" db="EMBL/GenBank/DDBJ databases">
        <authorList>
            <person name="Corre E."/>
            <person name="Pelletier E."/>
            <person name="Niang G."/>
            <person name="Scheremetjew M."/>
            <person name="Finn R."/>
            <person name="Kale V."/>
            <person name="Holt S."/>
            <person name="Cochrane G."/>
            <person name="Meng A."/>
            <person name="Brown T."/>
            <person name="Cohen L."/>
        </authorList>
    </citation>
    <scope>NUCLEOTIDE SEQUENCE</scope>
    <source>
        <strain evidence="2">CCMP3105</strain>
    </source>
</reference>
<name>A0A7S4RJE7_9DINO</name>
<protein>
    <recommendedName>
        <fullName evidence="3">C3H1-type domain-containing protein</fullName>
    </recommendedName>
</protein>
<evidence type="ECO:0000256" key="1">
    <source>
        <dbReference type="SAM" id="MobiDB-lite"/>
    </source>
</evidence>
<evidence type="ECO:0008006" key="3">
    <source>
        <dbReference type="Google" id="ProtNLM"/>
    </source>
</evidence>